<name>A0A814FW11_9BILA</name>
<evidence type="ECO:0000313" key="6">
    <source>
        <dbReference type="Proteomes" id="UP000663829"/>
    </source>
</evidence>
<dbReference type="InterPro" id="IPR013087">
    <property type="entry name" value="Znf_C2H2_type"/>
</dbReference>
<comment type="caution">
    <text evidence="4">The sequence shown here is derived from an EMBL/GenBank/DDBJ whole genome shotgun (WGS) entry which is preliminary data.</text>
</comment>
<dbReference type="Proteomes" id="UP000681722">
    <property type="component" value="Unassembled WGS sequence"/>
</dbReference>
<protein>
    <recommendedName>
        <fullName evidence="3">C2H2-type domain-containing protein</fullName>
    </recommendedName>
</protein>
<evidence type="ECO:0000313" key="4">
    <source>
        <dbReference type="EMBL" id="CAF0989187.1"/>
    </source>
</evidence>
<accession>A0A814FW11</accession>
<keyword evidence="1" id="KW-0479">Metal-binding</keyword>
<feature type="domain" description="C2H2-type" evidence="3">
    <location>
        <begin position="7"/>
        <end position="34"/>
    </location>
</feature>
<keyword evidence="1" id="KW-0863">Zinc-finger</keyword>
<keyword evidence="1" id="KW-0862">Zinc</keyword>
<dbReference type="EMBL" id="CAJOBC010002984">
    <property type="protein sequence ID" value="CAF3761352.1"/>
    <property type="molecule type" value="Genomic_DNA"/>
</dbReference>
<dbReference type="GO" id="GO:0008270">
    <property type="term" value="F:zinc ion binding"/>
    <property type="evidence" value="ECO:0007669"/>
    <property type="project" value="UniProtKB-KW"/>
</dbReference>
<evidence type="ECO:0000256" key="2">
    <source>
        <dbReference type="SAM" id="MobiDB-lite"/>
    </source>
</evidence>
<feature type="region of interest" description="Disordered" evidence="2">
    <location>
        <begin position="19"/>
        <end position="73"/>
    </location>
</feature>
<organism evidence="4 6">
    <name type="scientific">Didymodactylos carnosus</name>
    <dbReference type="NCBI Taxonomy" id="1234261"/>
    <lineage>
        <taxon>Eukaryota</taxon>
        <taxon>Metazoa</taxon>
        <taxon>Spiralia</taxon>
        <taxon>Gnathifera</taxon>
        <taxon>Rotifera</taxon>
        <taxon>Eurotatoria</taxon>
        <taxon>Bdelloidea</taxon>
        <taxon>Philodinida</taxon>
        <taxon>Philodinidae</taxon>
        <taxon>Didymodactylos</taxon>
    </lineage>
</organism>
<dbReference type="Proteomes" id="UP000663829">
    <property type="component" value="Unassembled WGS sequence"/>
</dbReference>
<dbReference type="AlphaFoldDB" id="A0A814FW11"/>
<gene>
    <name evidence="4" type="ORF">GPM918_LOCUS13163</name>
    <name evidence="5" type="ORF">SRO942_LOCUS13165</name>
</gene>
<evidence type="ECO:0000313" key="5">
    <source>
        <dbReference type="EMBL" id="CAF3761352.1"/>
    </source>
</evidence>
<feature type="compositionally biased region" description="Basic and acidic residues" evidence="2">
    <location>
        <begin position="35"/>
        <end position="45"/>
    </location>
</feature>
<keyword evidence="6" id="KW-1185">Reference proteome</keyword>
<dbReference type="EMBL" id="CAJNOQ010002983">
    <property type="protein sequence ID" value="CAF0989187.1"/>
    <property type="molecule type" value="Genomic_DNA"/>
</dbReference>
<dbReference type="PROSITE" id="PS00028">
    <property type="entry name" value="ZINC_FINGER_C2H2_1"/>
    <property type="match status" value="1"/>
</dbReference>
<sequence length="88" mass="9997">MDKLDQRTCSKCECYFPSKGATTAHGKIHSKKRILRPESSPKTDSDNELITSPEVSEVESETENLGTNQHDNSVEYEYVVELISNYEQ</sequence>
<evidence type="ECO:0000259" key="3">
    <source>
        <dbReference type="PROSITE" id="PS50157"/>
    </source>
</evidence>
<reference evidence="4" key="1">
    <citation type="submission" date="2021-02" db="EMBL/GenBank/DDBJ databases">
        <authorList>
            <person name="Nowell W R."/>
        </authorList>
    </citation>
    <scope>NUCLEOTIDE SEQUENCE</scope>
</reference>
<proteinExistence type="predicted"/>
<dbReference type="PROSITE" id="PS50157">
    <property type="entry name" value="ZINC_FINGER_C2H2_2"/>
    <property type="match status" value="1"/>
</dbReference>
<evidence type="ECO:0000256" key="1">
    <source>
        <dbReference type="PROSITE-ProRule" id="PRU00042"/>
    </source>
</evidence>